<reference evidence="3" key="1">
    <citation type="submission" date="2023-01" db="EMBL/GenBank/DDBJ databases">
        <title>Whole genome sequence of Paucibacter sp. S2-9 isolated from pond sediment.</title>
        <authorList>
            <person name="Jung J.Y."/>
        </authorList>
    </citation>
    <scope>NUCLEOTIDE SEQUENCE</scope>
    <source>
        <strain evidence="3">S2-9</strain>
    </source>
</reference>
<feature type="chain" id="PRO_5041678313" evidence="1">
    <location>
        <begin position="26"/>
        <end position="365"/>
    </location>
</feature>
<dbReference type="EMBL" id="CP116346">
    <property type="protein sequence ID" value="WIT11083.1"/>
    <property type="molecule type" value="Genomic_DNA"/>
</dbReference>
<dbReference type="PANTHER" id="PTHR38591">
    <property type="entry name" value="HYDROLASE"/>
    <property type="match status" value="1"/>
</dbReference>
<proteinExistence type="predicted"/>
<feature type="signal peptide" evidence="1">
    <location>
        <begin position="1"/>
        <end position="25"/>
    </location>
</feature>
<dbReference type="KEGG" id="pais:PFX98_19565"/>
<dbReference type="RefSeq" id="WP_285232161.1">
    <property type="nucleotide sequence ID" value="NZ_CP116346.1"/>
</dbReference>
<dbReference type="AlphaFoldDB" id="A0AA95NCC4"/>
<dbReference type="PANTHER" id="PTHR38591:SF1">
    <property type="entry name" value="BLL1000 PROTEIN"/>
    <property type="match status" value="1"/>
</dbReference>
<evidence type="ECO:0000313" key="4">
    <source>
        <dbReference type="Proteomes" id="UP001177769"/>
    </source>
</evidence>
<dbReference type="Pfam" id="PF17186">
    <property type="entry name" value="Lipocalin_9"/>
    <property type="match status" value="1"/>
</dbReference>
<name>A0AA95NCC4_9BURK</name>
<feature type="domain" description="AttH" evidence="2">
    <location>
        <begin position="42"/>
        <end position="222"/>
    </location>
</feature>
<dbReference type="InterPro" id="IPR010791">
    <property type="entry name" value="AttH_dom"/>
</dbReference>
<dbReference type="Proteomes" id="UP001177769">
    <property type="component" value="Chromosome"/>
</dbReference>
<evidence type="ECO:0000313" key="3">
    <source>
        <dbReference type="EMBL" id="WIT11083.1"/>
    </source>
</evidence>
<evidence type="ECO:0000256" key="1">
    <source>
        <dbReference type="SAM" id="SignalP"/>
    </source>
</evidence>
<gene>
    <name evidence="3" type="ORF">PFX98_19565</name>
</gene>
<protein>
    <submittedName>
        <fullName evidence="3">Lipocalin-like domain-containing protein</fullName>
    </submittedName>
</protein>
<organism evidence="3 4">
    <name type="scientific">Paucibacter sediminis</name>
    <dbReference type="NCBI Taxonomy" id="3019553"/>
    <lineage>
        <taxon>Bacteria</taxon>
        <taxon>Pseudomonadati</taxon>
        <taxon>Pseudomonadota</taxon>
        <taxon>Betaproteobacteria</taxon>
        <taxon>Burkholderiales</taxon>
        <taxon>Sphaerotilaceae</taxon>
        <taxon>Roseateles</taxon>
    </lineage>
</organism>
<dbReference type="SUPFAM" id="SSF159245">
    <property type="entry name" value="AttH-like"/>
    <property type="match status" value="1"/>
</dbReference>
<keyword evidence="4" id="KW-1185">Reference proteome</keyword>
<dbReference type="Gene3D" id="2.40.370.10">
    <property type="entry name" value="AttH-like domain"/>
    <property type="match status" value="2"/>
</dbReference>
<sequence>MLGRRSCMLLMTMATAGMLPRPAAAASLRLPRDHGSHPETAVEWWYLTGLLGAAGGGPPSHGFQLTFFRVRRAEAQKQSGSFAPRQLLLAHAALSELAAGRLRHDQRLARQGFAHASAGEADTALRLGPWQLRREQDRGSGSSSYVARLDSPQAGFGLDLQLAASRPPLLQGEAGLSRKGPGAAQFSHYISEPQLQAQGQLRIDGRALRVRGRAWLDHEWSDALLGSGADAAVGWDWLGINLHDGGALTLFQLRRADGSRLWAGGSWRRADGSHSELPAAELGFQPGRRWRSAVSQAEYPVEWALQTPLGRLSLRALFDAQEVDARRSTGMLYWEGAARLADAQGRELGLGYLEMTGYSGRMSLP</sequence>
<dbReference type="InterPro" id="IPR023374">
    <property type="entry name" value="AttH-like_dom_sf"/>
</dbReference>
<keyword evidence="1" id="KW-0732">Signal</keyword>
<dbReference type="Pfam" id="PF07143">
    <property type="entry name" value="CrtC"/>
    <property type="match status" value="1"/>
</dbReference>
<accession>A0AA95NCC4</accession>
<evidence type="ECO:0000259" key="2">
    <source>
        <dbReference type="Pfam" id="PF07143"/>
    </source>
</evidence>